<organism evidence="2 3">
    <name type="scientific">Posidoniimonas corsicana</name>
    <dbReference type="NCBI Taxonomy" id="1938618"/>
    <lineage>
        <taxon>Bacteria</taxon>
        <taxon>Pseudomonadati</taxon>
        <taxon>Planctomycetota</taxon>
        <taxon>Planctomycetia</taxon>
        <taxon>Pirellulales</taxon>
        <taxon>Lacipirellulaceae</taxon>
        <taxon>Posidoniimonas</taxon>
    </lineage>
</organism>
<keyword evidence="1" id="KW-1133">Transmembrane helix</keyword>
<feature type="transmembrane region" description="Helical" evidence="1">
    <location>
        <begin position="33"/>
        <end position="52"/>
    </location>
</feature>
<keyword evidence="1" id="KW-0812">Transmembrane</keyword>
<keyword evidence="3" id="KW-1185">Reference proteome</keyword>
<dbReference type="EMBL" id="SIHJ01000003">
    <property type="protein sequence ID" value="TWT32502.1"/>
    <property type="molecule type" value="Genomic_DNA"/>
</dbReference>
<accession>A0A5C5V426</accession>
<reference evidence="2 3" key="1">
    <citation type="submission" date="2019-02" db="EMBL/GenBank/DDBJ databases">
        <title>Deep-cultivation of Planctomycetes and their phenomic and genomic characterization uncovers novel biology.</title>
        <authorList>
            <person name="Wiegand S."/>
            <person name="Jogler M."/>
            <person name="Boedeker C."/>
            <person name="Pinto D."/>
            <person name="Vollmers J."/>
            <person name="Rivas-Marin E."/>
            <person name="Kohn T."/>
            <person name="Peeters S.H."/>
            <person name="Heuer A."/>
            <person name="Rast P."/>
            <person name="Oberbeckmann S."/>
            <person name="Bunk B."/>
            <person name="Jeske O."/>
            <person name="Meyerdierks A."/>
            <person name="Storesund J.E."/>
            <person name="Kallscheuer N."/>
            <person name="Luecker S."/>
            <person name="Lage O.M."/>
            <person name="Pohl T."/>
            <person name="Merkel B.J."/>
            <person name="Hornburger P."/>
            <person name="Mueller R.-W."/>
            <person name="Bruemmer F."/>
            <person name="Labrenz M."/>
            <person name="Spormann A.M."/>
            <person name="Op Den Camp H."/>
            <person name="Overmann J."/>
            <person name="Amann R."/>
            <person name="Jetten M.S.M."/>
            <person name="Mascher T."/>
            <person name="Medema M.H."/>
            <person name="Devos D.P."/>
            <person name="Kaster A.-K."/>
            <person name="Ovreas L."/>
            <person name="Rohde M."/>
            <person name="Galperin M.Y."/>
            <person name="Jogler C."/>
        </authorList>
    </citation>
    <scope>NUCLEOTIDE SEQUENCE [LARGE SCALE GENOMIC DNA]</scope>
    <source>
        <strain evidence="2 3">KOR34</strain>
    </source>
</reference>
<dbReference type="Proteomes" id="UP000316714">
    <property type="component" value="Unassembled WGS sequence"/>
</dbReference>
<comment type="caution">
    <text evidence="2">The sequence shown here is derived from an EMBL/GenBank/DDBJ whole genome shotgun (WGS) entry which is preliminary data.</text>
</comment>
<dbReference type="AlphaFoldDB" id="A0A5C5V426"/>
<name>A0A5C5V426_9BACT</name>
<dbReference type="RefSeq" id="WP_146567922.1">
    <property type="nucleotide sequence ID" value="NZ_SIHJ01000003.1"/>
</dbReference>
<evidence type="ECO:0000313" key="2">
    <source>
        <dbReference type="EMBL" id="TWT32502.1"/>
    </source>
</evidence>
<protein>
    <submittedName>
        <fullName evidence="2">Uncharacterized protein</fullName>
    </submittedName>
</protein>
<evidence type="ECO:0000313" key="3">
    <source>
        <dbReference type="Proteomes" id="UP000316714"/>
    </source>
</evidence>
<evidence type="ECO:0000256" key="1">
    <source>
        <dbReference type="SAM" id="Phobius"/>
    </source>
</evidence>
<sequence>MNLLDLLANLPLGAHNLLMLAQAEEEASTSYGVAFLLLVLCLVGGVMAAVKVDKRDSEIKR</sequence>
<gene>
    <name evidence="2" type="ORF">KOR34_42650</name>
</gene>
<proteinExistence type="predicted"/>
<keyword evidence="1" id="KW-0472">Membrane</keyword>